<dbReference type="OMA" id="IRCHEVR"/>
<name>R7Z3M4_CONA1</name>
<dbReference type="RefSeq" id="XP_007784117.1">
    <property type="nucleotide sequence ID" value="XM_007785927.1"/>
</dbReference>
<protein>
    <submittedName>
        <fullName evidence="3">Uncharacterized protein</fullName>
    </submittedName>
</protein>
<dbReference type="AlphaFoldDB" id="R7Z3M4"/>
<dbReference type="GeneID" id="19905369"/>
<dbReference type="InterPro" id="IPR010730">
    <property type="entry name" value="HET"/>
</dbReference>
<keyword evidence="4" id="KW-1185">Reference proteome</keyword>
<dbReference type="OrthoDB" id="20872at2759"/>
<sequence>MERGDPENKAGYKKIRYACAQAVRHGFHYTWIDTCCIDKSSSAELSEAINSMYSWYRQAEVCYAYLADVPANVDTKTMDSAFAKSRWFTRGWTLQELIGPSSLIFFSNDWIELGLKWDLQDILSKITGIDADILTGMKDIETASVAKRMSWASDRATTRVEDIAYCLMGLFSVNMPMLYGEGDKAFIRLQEEIMKHSDDQSLFAWTDPTAPPYSWHGLLAKSPADFAYSEGVIPYPDWEPRAPFAITNKGLCISLRLAHHKGYTYIAALNCTSRPDYEGFLGIYLRRFPTSDHQYARVDPRSFLRVCSAGSIETVYVRQSILAPEFRGIYPQHTCQLRNGPAQEAGYQLIHVMSPVSNKDAPAPIYPSCAPSWIPPGMPFTFKISKGTSRLAGALFLKADGGEGLIVMLGSKMNFGFAFDVAFTSKTKTFEELARSFRPTPPGTTIVSKTFRLHVDSESMVSLGTMCYMIDIAIEPIYRSQI</sequence>
<dbReference type="EMBL" id="JH767601">
    <property type="protein sequence ID" value="EON68800.1"/>
    <property type="molecule type" value="Genomic_DNA"/>
</dbReference>
<evidence type="ECO:0000313" key="3">
    <source>
        <dbReference type="EMBL" id="EON68800.1"/>
    </source>
</evidence>
<dbReference type="HOGENOM" id="CLU_000288_138_11_1"/>
<dbReference type="PANTHER" id="PTHR10622:SF10">
    <property type="entry name" value="HET DOMAIN-CONTAINING PROTEIN"/>
    <property type="match status" value="1"/>
</dbReference>
<dbReference type="InterPro" id="IPR058525">
    <property type="entry name" value="DUF8212"/>
</dbReference>
<organism evidence="3 4">
    <name type="scientific">Coniosporium apollinis (strain CBS 100218)</name>
    <name type="common">Rock-inhabiting black yeast</name>
    <dbReference type="NCBI Taxonomy" id="1168221"/>
    <lineage>
        <taxon>Eukaryota</taxon>
        <taxon>Fungi</taxon>
        <taxon>Dikarya</taxon>
        <taxon>Ascomycota</taxon>
        <taxon>Pezizomycotina</taxon>
        <taxon>Dothideomycetes</taxon>
        <taxon>Dothideomycetes incertae sedis</taxon>
        <taxon>Coniosporium</taxon>
    </lineage>
</organism>
<reference evidence="4" key="1">
    <citation type="submission" date="2012-06" db="EMBL/GenBank/DDBJ databases">
        <title>The genome sequence of Coniosporium apollinis CBS 100218.</title>
        <authorList>
            <consortium name="The Broad Institute Genome Sequencing Platform"/>
            <person name="Cuomo C."/>
            <person name="Gorbushina A."/>
            <person name="Noack S."/>
            <person name="Walker B."/>
            <person name="Young S.K."/>
            <person name="Zeng Q."/>
            <person name="Gargeya S."/>
            <person name="Fitzgerald M."/>
            <person name="Haas B."/>
            <person name="Abouelleil A."/>
            <person name="Alvarado L."/>
            <person name="Arachchi H.M."/>
            <person name="Berlin A.M."/>
            <person name="Chapman S.B."/>
            <person name="Goldberg J."/>
            <person name="Griggs A."/>
            <person name="Gujja S."/>
            <person name="Hansen M."/>
            <person name="Howarth C."/>
            <person name="Imamovic A."/>
            <person name="Larimer J."/>
            <person name="McCowan C."/>
            <person name="Montmayeur A."/>
            <person name="Murphy C."/>
            <person name="Neiman D."/>
            <person name="Pearson M."/>
            <person name="Priest M."/>
            <person name="Roberts A."/>
            <person name="Saif S."/>
            <person name="Shea T."/>
            <person name="Sisk P."/>
            <person name="Sykes S."/>
            <person name="Wortman J."/>
            <person name="Nusbaum C."/>
            <person name="Birren B."/>
        </authorList>
    </citation>
    <scope>NUCLEOTIDE SEQUENCE [LARGE SCALE GENOMIC DNA]</scope>
    <source>
        <strain evidence="4">CBS 100218</strain>
    </source>
</reference>
<dbReference type="Proteomes" id="UP000016924">
    <property type="component" value="Unassembled WGS sequence"/>
</dbReference>
<evidence type="ECO:0000259" key="1">
    <source>
        <dbReference type="Pfam" id="PF06985"/>
    </source>
</evidence>
<feature type="domain" description="DUF8212" evidence="2">
    <location>
        <begin position="184"/>
        <end position="212"/>
    </location>
</feature>
<dbReference type="Pfam" id="PF06985">
    <property type="entry name" value="HET"/>
    <property type="match status" value="1"/>
</dbReference>
<feature type="domain" description="Heterokaryon incompatibility" evidence="1">
    <location>
        <begin position="14"/>
        <end position="72"/>
    </location>
</feature>
<dbReference type="Pfam" id="PF26640">
    <property type="entry name" value="DUF8212"/>
    <property type="match status" value="1"/>
</dbReference>
<dbReference type="eggNOG" id="KOG4177">
    <property type="taxonomic scope" value="Eukaryota"/>
</dbReference>
<gene>
    <name evidence="3" type="ORF">W97_08058</name>
</gene>
<dbReference type="PANTHER" id="PTHR10622">
    <property type="entry name" value="HET DOMAIN-CONTAINING PROTEIN"/>
    <property type="match status" value="1"/>
</dbReference>
<proteinExistence type="predicted"/>
<dbReference type="STRING" id="1168221.R7Z3M4"/>
<accession>R7Z3M4</accession>
<evidence type="ECO:0000259" key="2">
    <source>
        <dbReference type="Pfam" id="PF26640"/>
    </source>
</evidence>
<evidence type="ECO:0000313" key="4">
    <source>
        <dbReference type="Proteomes" id="UP000016924"/>
    </source>
</evidence>